<name>A0AAD3T8R2_NEPGR</name>
<organism evidence="6 7">
    <name type="scientific">Nepenthes gracilis</name>
    <name type="common">Slender pitcher plant</name>
    <dbReference type="NCBI Taxonomy" id="150966"/>
    <lineage>
        <taxon>Eukaryota</taxon>
        <taxon>Viridiplantae</taxon>
        <taxon>Streptophyta</taxon>
        <taxon>Embryophyta</taxon>
        <taxon>Tracheophyta</taxon>
        <taxon>Spermatophyta</taxon>
        <taxon>Magnoliopsida</taxon>
        <taxon>eudicotyledons</taxon>
        <taxon>Gunneridae</taxon>
        <taxon>Pentapetalae</taxon>
        <taxon>Caryophyllales</taxon>
        <taxon>Nepenthaceae</taxon>
        <taxon>Nepenthes</taxon>
    </lineage>
</organism>
<dbReference type="SUPFAM" id="SSF48179">
    <property type="entry name" value="6-phosphogluconate dehydrogenase C-terminal domain-like"/>
    <property type="match status" value="1"/>
</dbReference>
<dbReference type="EMBL" id="BSYO01000029">
    <property type="protein sequence ID" value="GMH25715.1"/>
    <property type="molecule type" value="Genomic_DNA"/>
</dbReference>
<feature type="domain" description="3-hydroxyisobutyrate dehydrogenase-like NAD-binding" evidence="5">
    <location>
        <begin position="178"/>
        <end position="301"/>
    </location>
</feature>
<evidence type="ECO:0000313" key="6">
    <source>
        <dbReference type="EMBL" id="GMH25715.1"/>
    </source>
</evidence>
<dbReference type="Pfam" id="PF03446">
    <property type="entry name" value="NAD_binding_2"/>
    <property type="match status" value="1"/>
</dbReference>
<dbReference type="SUPFAM" id="SSF51735">
    <property type="entry name" value="NAD(P)-binding Rossmann-fold domains"/>
    <property type="match status" value="1"/>
</dbReference>
<dbReference type="PANTHER" id="PTHR43060:SF13">
    <property type="entry name" value="3-HYDROXYISOBUTYRATE DEHYDROGENASE-LIKE 2, MITOCHONDRIAL-RELATED"/>
    <property type="match status" value="1"/>
</dbReference>
<feature type="active site" evidence="3">
    <location>
        <position position="184"/>
    </location>
</feature>
<dbReference type="Gene3D" id="1.10.1040.10">
    <property type="entry name" value="N-(1-d-carboxylethyl)-l-norvaline Dehydrogenase, domain 2"/>
    <property type="match status" value="1"/>
</dbReference>
<evidence type="ECO:0000256" key="2">
    <source>
        <dbReference type="ARBA" id="ARBA00023027"/>
    </source>
</evidence>
<dbReference type="InterPro" id="IPR036291">
    <property type="entry name" value="NAD(P)-bd_dom_sf"/>
</dbReference>
<dbReference type="GO" id="GO:0016616">
    <property type="term" value="F:oxidoreductase activity, acting on the CH-OH group of donors, NAD or NADP as acceptor"/>
    <property type="evidence" value="ECO:0007669"/>
    <property type="project" value="UniProtKB-ARBA"/>
</dbReference>
<evidence type="ECO:0000256" key="3">
    <source>
        <dbReference type="PIRSR" id="PIRSR000103-1"/>
    </source>
</evidence>
<dbReference type="InterPro" id="IPR006115">
    <property type="entry name" value="6PGDH_NADP-bd"/>
</dbReference>
<dbReference type="Proteomes" id="UP001279734">
    <property type="component" value="Unassembled WGS sequence"/>
</dbReference>
<dbReference type="Pfam" id="PF14833">
    <property type="entry name" value="NAD_binding_11"/>
    <property type="match status" value="1"/>
</dbReference>
<reference evidence="6" key="1">
    <citation type="submission" date="2023-05" db="EMBL/GenBank/DDBJ databases">
        <title>Nepenthes gracilis genome sequencing.</title>
        <authorList>
            <person name="Fukushima K."/>
        </authorList>
    </citation>
    <scope>NUCLEOTIDE SEQUENCE</scope>
    <source>
        <strain evidence="6">SING2019-196</strain>
    </source>
</reference>
<sequence length="308" mass="32153">MGSPYPTPITPDNTRIGWVGIGVMGGAMAARLLSAGYSVTIYARSPSKAHPLLSQGARLADSPASVARLCDIVFIMLGHPSDVRQIVLTRTDSILTGLKPNSVLVDHTSSHPELAKEISASARENNCWAVDAPVSGGDVGARTGNMAIFAGGDRAVVSWLLPLLHILGNRVTYMGGPGSGHSCKIANAIVAGGSFVGLSEGLVFARWAGLNREQWLEAVRGGPAGSRLMELFGQRIIDGDFKPGGFAEYMVKDLGMGVQTVEGAKDREVVVMPGAALSKELFTGLVANGEGKIGGHAIITVIERINGN</sequence>
<evidence type="ECO:0008006" key="8">
    <source>
        <dbReference type="Google" id="ProtNLM"/>
    </source>
</evidence>
<dbReference type="InterPro" id="IPR015815">
    <property type="entry name" value="HIBADH-related"/>
</dbReference>
<protein>
    <recommendedName>
        <fullName evidence="8">3-hydroxyisobutyrate dehydrogenase</fullName>
    </recommendedName>
</protein>
<feature type="domain" description="6-phosphogluconate dehydrogenase NADP-binding" evidence="4">
    <location>
        <begin position="15"/>
        <end position="175"/>
    </location>
</feature>
<keyword evidence="1" id="KW-0560">Oxidoreductase</keyword>
<dbReference type="GO" id="GO:0051287">
    <property type="term" value="F:NAD binding"/>
    <property type="evidence" value="ECO:0007669"/>
    <property type="project" value="InterPro"/>
</dbReference>
<dbReference type="InterPro" id="IPR029154">
    <property type="entry name" value="HIBADH-like_NADP-bd"/>
</dbReference>
<dbReference type="GO" id="GO:0050661">
    <property type="term" value="F:NADP binding"/>
    <property type="evidence" value="ECO:0007669"/>
    <property type="project" value="InterPro"/>
</dbReference>
<keyword evidence="7" id="KW-1185">Reference proteome</keyword>
<accession>A0AAD3T8R2</accession>
<evidence type="ECO:0000313" key="7">
    <source>
        <dbReference type="Proteomes" id="UP001279734"/>
    </source>
</evidence>
<dbReference type="AlphaFoldDB" id="A0AAD3T8R2"/>
<gene>
    <name evidence="6" type="ORF">Nepgr_027558</name>
</gene>
<evidence type="ECO:0000259" key="5">
    <source>
        <dbReference type="Pfam" id="PF14833"/>
    </source>
</evidence>
<comment type="caution">
    <text evidence="6">The sequence shown here is derived from an EMBL/GenBank/DDBJ whole genome shotgun (WGS) entry which is preliminary data.</text>
</comment>
<keyword evidence="2" id="KW-0520">NAD</keyword>
<dbReference type="Gene3D" id="3.40.50.720">
    <property type="entry name" value="NAD(P)-binding Rossmann-like Domain"/>
    <property type="match status" value="1"/>
</dbReference>
<dbReference type="InterPro" id="IPR008927">
    <property type="entry name" value="6-PGluconate_DH-like_C_sf"/>
</dbReference>
<evidence type="ECO:0000256" key="1">
    <source>
        <dbReference type="ARBA" id="ARBA00023002"/>
    </source>
</evidence>
<evidence type="ECO:0000259" key="4">
    <source>
        <dbReference type="Pfam" id="PF03446"/>
    </source>
</evidence>
<dbReference type="InterPro" id="IPR013328">
    <property type="entry name" value="6PGD_dom2"/>
</dbReference>
<proteinExistence type="predicted"/>
<dbReference type="PANTHER" id="PTHR43060">
    <property type="entry name" value="3-HYDROXYISOBUTYRATE DEHYDROGENASE-LIKE 1, MITOCHONDRIAL-RELATED"/>
    <property type="match status" value="1"/>
</dbReference>
<dbReference type="PIRSF" id="PIRSF000103">
    <property type="entry name" value="HIBADH"/>
    <property type="match status" value="1"/>
</dbReference>